<evidence type="ECO:0008006" key="4">
    <source>
        <dbReference type="Google" id="ProtNLM"/>
    </source>
</evidence>
<evidence type="ECO:0000313" key="2">
    <source>
        <dbReference type="EMBL" id="RFO98592.1"/>
    </source>
</evidence>
<feature type="compositionally biased region" description="Pro residues" evidence="1">
    <location>
        <begin position="56"/>
        <end position="68"/>
    </location>
</feature>
<feature type="region of interest" description="Disordered" evidence="1">
    <location>
        <begin position="56"/>
        <end position="90"/>
    </location>
</feature>
<dbReference type="RefSeq" id="WP_117173345.1">
    <property type="nucleotide sequence ID" value="NZ_QFZK01000001.1"/>
</dbReference>
<feature type="compositionally biased region" description="Low complexity" evidence="1">
    <location>
        <begin position="79"/>
        <end position="90"/>
    </location>
</feature>
<sequence length="156" mass="16585">MSSRPPPRYLPTLTEVVDPRTVSLAASAPISDPAMAQPVVAPVTEPFAEPFAEPVPEPAFAVAPPPHATPASQEPTHNATPSYSAAPVSAAPDKQALAQQLIKLVKPQLEAELRNIAQELFEAQFSALLPSMHLHIEEAVREAIEQALPEPPDAVN</sequence>
<keyword evidence="3" id="KW-1185">Reference proteome</keyword>
<evidence type="ECO:0000256" key="1">
    <source>
        <dbReference type="SAM" id="MobiDB-lite"/>
    </source>
</evidence>
<evidence type="ECO:0000313" key="3">
    <source>
        <dbReference type="Proteomes" id="UP000260665"/>
    </source>
</evidence>
<protein>
    <recommendedName>
        <fullName evidence="4">DUF2497 domain-containing protein</fullName>
    </recommendedName>
</protein>
<reference evidence="2 3" key="1">
    <citation type="submission" date="2018-05" db="EMBL/GenBank/DDBJ databases">
        <title>Rhodoferax soyangensis sp.nov., isolated from an oligotrophic freshwater lake.</title>
        <authorList>
            <person name="Park M."/>
        </authorList>
    </citation>
    <scope>NUCLEOTIDE SEQUENCE [LARGE SCALE GENOMIC DNA]</scope>
    <source>
        <strain evidence="2 3">IMCC26218</strain>
    </source>
</reference>
<name>A0A3E1RHW2_9BURK</name>
<proteinExistence type="predicted"/>
<dbReference type="EMBL" id="QFZK01000001">
    <property type="protein sequence ID" value="RFO98592.1"/>
    <property type="molecule type" value="Genomic_DNA"/>
</dbReference>
<dbReference type="Proteomes" id="UP000260665">
    <property type="component" value="Unassembled WGS sequence"/>
</dbReference>
<accession>A0A3E1RHW2</accession>
<dbReference type="AlphaFoldDB" id="A0A3E1RHW2"/>
<gene>
    <name evidence="2" type="ORF">DIC66_01515</name>
</gene>
<organism evidence="2 3">
    <name type="scientific">Rhodoferax lacus</name>
    <dbReference type="NCBI Taxonomy" id="2184758"/>
    <lineage>
        <taxon>Bacteria</taxon>
        <taxon>Pseudomonadati</taxon>
        <taxon>Pseudomonadota</taxon>
        <taxon>Betaproteobacteria</taxon>
        <taxon>Burkholderiales</taxon>
        <taxon>Comamonadaceae</taxon>
        <taxon>Rhodoferax</taxon>
    </lineage>
</organism>
<comment type="caution">
    <text evidence="2">The sequence shown here is derived from an EMBL/GenBank/DDBJ whole genome shotgun (WGS) entry which is preliminary data.</text>
</comment>